<reference evidence="4 6" key="2">
    <citation type="journal article" date="2013" name="Nature">
        <title>Insights into bilaterian evolution from three spiralian genomes.</title>
        <authorList>
            <person name="Simakov O."/>
            <person name="Marletaz F."/>
            <person name="Cho S.J."/>
            <person name="Edsinger-Gonzales E."/>
            <person name="Havlak P."/>
            <person name="Hellsten U."/>
            <person name="Kuo D.H."/>
            <person name="Larsson T."/>
            <person name="Lv J."/>
            <person name="Arendt D."/>
            <person name="Savage R."/>
            <person name="Osoegawa K."/>
            <person name="de Jong P."/>
            <person name="Grimwood J."/>
            <person name="Chapman J.A."/>
            <person name="Shapiro H."/>
            <person name="Aerts A."/>
            <person name="Otillar R.P."/>
            <person name="Terry A.Y."/>
            <person name="Boore J.L."/>
            <person name="Grigoriev I.V."/>
            <person name="Lindberg D.R."/>
            <person name="Seaver E.C."/>
            <person name="Weisblat D.A."/>
            <person name="Putnam N.H."/>
            <person name="Rokhsar D.S."/>
        </authorList>
    </citation>
    <scope>NUCLEOTIDE SEQUENCE</scope>
</reference>
<dbReference type="PANTHER" id="PTHR46514:SF3">
    <property type="entry name" value="AMPHIPHYSIN"/>
    <property type="match status" value="1"/>
</dbReference>
<dbReference type="RefSeq" id="XP_009015605.1">
    <property type="nucleotide sequence ID" value="XM_009017357.1"/>
</dbReference>
<reference evidence="6" key="1">
    <citation type="submission" date="2012-12" db="EMBL/GenBank/DDBJ databases">
        <authorList>
            <person name="Hellsten U."/>
            <person name="Grimwood J."/>
            <person name="Chapman J.A."/>
            <person name="Shapiro H."/>
            <person name="Aerts A."/>
            <person name="Otillar R.P."/>
            <person name="Terry A.Y."/>
            <person name="Boore J.L."/>
            <person name="Simakov O."/>
            <person name="Marletaz F."/>
            <person name="Cho S.-J."/>
            <person name="Edsinger-Gonzales E."/>
            <person name="Havlak P."/>
            <person name="Kuo D.-H."/>
            <person name="Larsson T."/>
            <person name="Lv J."/>
            <person name="Arendt D."/>
            <person name="Savage R."/>
            <person name="Osoegawa K."/>
            <person name="de Jong P."/>
            <person name="Lindberg D.R."/>
            <person name="Seaver E.C."/>
            <person name="Weisblat D.A."/>
            <person name="Putnam N.H."/>
            <person name="Grigoriev I.V."/>
            <person name="Rokhsar D.S."/>
        </authorList>
    </citation>
    <scope>NUCLEOTIDE SEQUENCE</scope>
</reference>
<feature type="domain" description="BAR" evidence="3">
    <location>
        <begin position="1"/>
        <end position="194"/>
    </location>
</feature>
<dbReference type="OMA" id="WIGYTEY"/>
<dbReference type="CTD" id="20198722"/>
<dbReference type="PROSITE" id="PS51021">
    <property type="entry name" value="BAR"/>
    <property type="match status" value="1"/>
</dbReference>
<dbReference type="Proteomes" id="UP000015101">
    <property type="component" value="Unassembled WGS sequence"/>
</dbReference>
<dbReference type="Pfam" id="PF03114">
    <property type="entry name" value="BAR"/>
    <property type="match status" value="1"/>
</dbReference>
<dbReference type="EnsemblMetazoa" id="HelroT160395">
    <property type="protein sequence ID" value="HelroP160395"/>
    <property type="gene ID" value="HelroG160395"/>
</dbReference>
<dbReference type="InterPro" id="IPR003005">
    <property type="entry name" value="Amphiphysin"/>
</dbReference>
<evidence type="ECO:0000259" key="3">
    <source>
        <dbReference type="PROSITE" id="PS51021"/>
    </source>
</evidence>
<dbReference type="AlphaFoldDB" id="T1EQ72"/>
<dbReference type="GO" id="GO:0005737">
    <property type="term" value="C:cytoplasm"/>
    <property type="evidence" value="ECO:0007669"/>
    <property type="project" value="UniProtKB-SubCell"/>
</dbReference>
<dbReference type="InterPro" id="IPR027267">
    <property type="entry name" value="AH/BAR_dom_sf"/>
</dbReference>
<dbReference type="eggNOG" id="KOG3771">
    <property type="taxonomic scope" value="Eukaryota"/>
</dbReference>
<dbReference type="InterPro" id="IPR004148">
    <property type="entry name" value="BAR_dom"/>
</dbReference>
<evidence type="ECO:0000313" key="6">
    <source>
        <dbReference type="Proteomes" id="UP000015101"/>
    </source>
</evidence>
<dbReference type="GeneID" id="20198722"/>
<evidence type="ECO:0000313" key="5">
    <source>
        <dbReference type="EnsemblMetazoa" id="HelroP160395"/>
    </source>
</evidence>
<sequence>MKFQKELKRYHSNLTEMLAATDSMFRVIKEMYEPTWIGYTEYVVATQHLPSSLEALHLNIIEHLITPFNLYMSQFPEIKAKINKRNRKLMDYDSARHHHDSLMSKKTQDTKSIQNVAKELEKTQKIYDDINAEVNKEMADFYNSRVFATATAFNALINADLTYFNDAGKKAGNNNRFANKIEFMLNSYSVHDILNIYLAKSMKRAMFTTTMSIH</sequence>
<comment type="subcellular location">
    <subcellularLocation>
        <location evidence="1">Cytoplasm</location>
    </subcellularLocation>
</comment>
<dbReference type="OrthoDB" id="446293at2759"/>
<keyword evidence="6" id="KW-1185">Reference proteome</keyword>
<dbReference type="PANTHER" id="PTHR46514">
    <property type="entry name" value="AMPHIPHYSIN"/>
    <property type="match status" value="1"/>
</dbReference>
<dbReference type="HOGENOM" id="CLU_1290223_0_0_1"/>
<proteinExistence type="predicted"/>
<evidence type="ECO:0000256" key="2">
    <source>
        <dbReference type="ARBA" id="ARBA00022490"/>
    </source>
</evidence>
<dbReference type="EMBL" id="AMQM01000591">
    <property type="status" value="NOT_ANNOTATED_CDS"/>
    <property type="molecule type" value="Genomic_DNA"/>
</dbReference>
<name>T1EQ72_HELRO</name>
<dbReference type="STRING" id="6412.T1EQ72"/>
<dbReference type="Gene3D" id="1.20.1270.60">
    <property type="entry name" value="Arfaptin homology (AH) domain/BAR domain"/>
    <property type="match status" value="1"/>
</dbReference>
<dbReference type="EMBL" id="KB096324">
    <property type="protein sequence ID" value="ESO06237.1"/>
    <property type="molecule type" value="Genomic_DNA"/>
</dbReference>
<keyword evidence="2" id="KW-0963">Cytoplasm</keyword>
<protein>
    <recommendedName>
        <fullName evidence="3">BAR domain-containing protein</fullName>
    </recommendedName>
</protein>
<dbReference type="InParanoid" id="T1EQ72"/>
<evidence type="ECO:0000256" key="1">
    <source>
        <dbReference type="ARBA" id="ARBA00004496"/>
    </source>
</evidence>
<dbReference type="SUPFAM" id="SSF103657">
    <property type="entry name" value="BAR/IMD domain-like"/>
    <property type="match status" value="1"/>
</dbReference>
<accession>T1EQ72</accession>
<reference evidence="5" key="3">
    <citation type="submission" date="2015-06" db="UniProtKB">
        <authorList>
            <consortium name="EnsemblMetazoa"/>
        </authorList>
    </citation>
    <scope>IDENTIFICATION</scope>
</reference>
<dbReference type="PRINTS" id="PR01251">
    <property type="entry name" value="AMPHIPHYSIN"/>
</dbReference>
<dbReference type="KEGG" id="hro:HELRODRAFT_160395"/>
<organism evidence="5 6">
    <name type="scientific">Helobdella robusta</name>
    <name type="common">Californian leech</name>
    <dbReference type="NCBI Taxonomy" id="6412"/>
    <lineage>
        <taxon>Eukaryota</taxon>
        <taxon>Metazoa</taxon>
        <taxon>Spiralia</taxon>
        <taxon>Lophotrochozoa</taxon>
        <taxon>Annelida</taxon>
        <taxon>Clitellata</taxon>
        <taxon>Hirudinea</taxon>
        <taxon>Rhynchobdellida</taxon>
        <taxon>Glossiphoniidae</taxon>
        <taxon>Helobdella</taxon>
    </lineage>
</organism>
<evidence type="ECO:0000313" key="4">
    <source>
        <dbReference type="EMBL" id="ESO06237.1"/>
    </source>
</evidence>
<gene>
    <name evidence="5" type="primary">20198722</name>
    <name evidence="4" type="ORF">HELRODRAFT_160395</name>
</gene>